<dbReference type="Proteomes" id="UP001196915">
    <property type="component" value="Unassembled WGS sequence"/>
</dbReference>
<evidence type="ECO:0000313" key="3">
    <source>
        <dbReference type="EMBL" id="MBU9360750.1"/>
    </source>
</evidence>
<evidence type="ECO:0000256" key="1">
    <source>
        <dbReference type="ARBA" id="ARBA00023002"/>
    </source>
</evidence>
<organism evidence="3 4">
    <name type="scientific">Burkholderia multivorans</name>
    <dbReference type="NCBI Taxonomy" id="87883"/>
    <lineage>
        <taxon>Bacteria</taxon>
        <taxon>Pseudomonadati</taxon>
        <taxon>Pseudomonadota</taxon>
        <taxon>Betaproteobacteria</taxon>
        <taxon>Burkholderiales</taxon>
        <taxon>Burkholderiaceae</taxon>
        <taxon>Burkholderia</taxon>
        <taxon>Burkholderia cepacia complex</taxon>
    </lineage>
</organism>
<dbReference type="InterPro" id="IPR050268">
    <property type="entry name" value="NADH-dep_flavin_reductase"/>
</dbReference>
<sequence>MPTTCDSKKFRSVMGRFATGVTIVSYERDGEPAGMTANAFLSVSLTPQLILISVRSESRFCHAVKVGTRFCVNFLRKEQEVVSGHFGGRPHEGLDVPFQYEQGVPLIEGSLAHIVVRTHAIHEAGDHQLYVAEVEHIREDETAEPLLFYAGKYRQMHVEEALEAALSAAR</sequence>
<keyword evidence="1" id="KW-0560">Oxidoreductase</keyword>
<dbReference type="GO" id="GO:0010181">
    <property type="term" value="F:FMN binding"/>
    <property type="evidence" value="ECO:0007669"/>
    <property type="project" value="InterPro"/>
</dbReference>
<dbReference type="Pfam" id="PF01613">
    <property type="entry name" value="Flavin_Reduct"/>
    <property type="match status" value="1"/>
</dbReference>
<dbReference type="SMART" id="SM00903">
    <property type="entry name" value="Flavin_Reduct"/>
    <property type="match status" value="1"/>
</dbReference>
<dbReference type="AlphaFoldDB" id="A0AAP2MRP2"/>
<reference evidence="3" key="1">
    <citation type="submission" date="2021-06" db="EMBL/GenBank/DDBJ databases">
        <title>A collection of bacterial strains from the Burkholderia cepacia Research Laboratory and Repository.</title>
        <authorList>
            <person name="Lipuma J."/>
            <person name="Spilker T."/>
        </authorList>
    </citation>
    <scope>NUCLEOTIDE SEQUENCE</scope>
    <source>
        <strain evidence="3">AU37435</strain>
    </source>
</reference>
<dbReference type="PANTHER" id="PTHR30466">
    <property type="entry name" value="FLAVIN REDUCTASE"/>
    <property type="match status" value="1"/>
</dbReference>
<proteinExistence type="predicted"/>
<name>A0AAP2MRP2_9BURK</name>
<dbReference type="GO" id="GO:0042602">
    <property type="term" value="F:riboflavin reductase (NADPH) activity"/>
    <property type="evidence" value="ECO:0007669"/>
    <property type="project" value="TreeGrafter"/>
</dbReference>
<dbReference type="EMBL" id="JAHPMX010000037">
    <property type="protein sequence ID" value="MBU9360750.1"/>
    <property type="molecule type" value="Genomic_DNA"/>
</dbReference>
<dbReference type="InterPro" id="IPR002563">
    <property type="entry name" value="Flavin_Rdtase-like_dom"/>
</dbReference>
<protein>
    <submittedName>
        <fullName evidence="3">Flavin reductase family protein</fullName>
    </submittedName>
</protein>
<dbReference type="GO" id="GO:0006208">
    <property type="term" value="P:pyrimidine nucleobase catabolic process"/>
    <property type="evidence" value="ECO:0007669"/>
    <property type="project" value="TreeGrafter"/>
</dbReference>
<evidence type="ECO:0000313" key="4">
    <source>
        <dbReference type="Proteomes" id="UP001196915"/>
    </source>
</evidence>
<dbReference type="RefSeq" id="WP_217085068.1">
    <property type="nucleotide sequence ID" value="NZ_JAHPMX010000037.1"/>
</dbReference>
<dbReference type="PANTHER" id="PTHR30466:SF1">
    <property type="entry name" value="FMN REDUCTASE (NADH) RUTF"/>
    <property type="match status" value="1"/>
</dbReference>
<comment type="caution">
    <text evidence="3">The sequence shown here is derived from an EMBL/GenBank/DDBJ whole genome shotgun (WGS) entry which is preliminary data.</text>
</comment>
<evidence type="ECO:0000259" key="2">
    <source>
        <dbReference type="SMART" id="SM00903"/>
    </source>
</evidence>
<accession>A0AAP2MRP2</accession>
<feature type="domain" description="Flavin reductase like" evidence="2">
    <location>
        <begin position="14"/>
        <end position="155"/>
    </location>
</feature>
<gene>
    <name evidence="3" type="ORF">KTE52_30975</name>
</gene>